<evidence type="ECO:0000313" key="1">
    <source>
        <dbReference type="EMBL" id="KAI8536398.1"/>
    </source>
</evidence>
<name>A0ACC0M7V7_RHOML</name>
<comment type="caution">
    <text evidence="1">The sequence shown here is derived from an EMBL/GenBank/DDBJ whole genome shotgun (WGS) entry which is preliminary data.</text>
</comment>
<proteinExistence type="predicted"/>
<evidence type="ECO:0000313" key="2">
    <source>
        <dbReference type="Proteomes" id="UP001062846"/>
    </source>
</evidence>
<keyword evidence="2" id="KW-1185">Reference proteome</keyword>
<dbReference type="Proteomes" id="UP001062846">
    <property type="component" value="Chromosome 10"/>
</dbReference>
<accession>A0ACC0M7V7</accession>
<reference evidence="1" key="1">
    <citation type="submission" date="2022-02" db="EMBL/GenBank/DDBJ databases">
        <title>Plant Genome Project.</title>
        <authorList>
            <person name="Zhang R.-G."/>
        </authorList>
    </citation>
    <scope>NUCLEOTIDE SEQUENCE</scope>
    <source>
        <strain evidence="1">AT1</strain>
    </source>
</reference>
<protein>
    <submittedName>
        <fullName evidence="1">Uncharacterized protein</fullName>
    </submittedName>
</protein>
<gene>
    <name evidence="1" type="ORF">RHMOL_Rhmol10G0254000</name>
</gene>
<dbReference type="EMBL" id="CM046397">
    <property type="protein sequence ID" value="KAI8536398.1"/>
    <property type="molecule type" value="Genomic_DNA"/>
</dbReference>
<organism evidence="1 2">
    <name type="scientific">Rhododendron molle</name>
    <name type="common">Chinese azalea</name>
    <name type="synonym">Azalea mollis</name>
    <dbReference type="NCBI Taxonomy" id="49168"/>
    <lineage>
        <taxon>Eukaryota</taxon>
        <taxon>Viridiplantae</taxon>
        <taxon>Streptophyta</taxon>
        <taxon>Embryophyta</taxon>
        <taxon>Tracheophyta</taxon>
        <taxon>Spermatophyta</taxon>
        <taxon>Magnoliopsida</taxon>
        <taxon>eudicotyledons</taxon>
        <taxon>Gunneridae</taxon>
        <taxon>Pentapetalae</taxon>
        <taxon>asterids</taxon>
        <taxon>Ericales</taxon>
        <taxon>Ericaceae</taxon>
        <taxon>Ericoideae</taxon>
        <taxon>Rhodoreae</taxon>
        <taxon>Rhododendron</taxon>
    </lineage>
</organism>
<sequence length="94" mass="10096">MVKPTAVFIIFLMILLHTSGEIPPASRVVRTRRRVIGECGNVQSCITRCQSAFPGVPGLPLTVGGCTPVTPSVCFCIYSFYVNVPPAAPVRVHP</sequence>